<proteinExistence type="predicted"/>
<dbReference type="NCBIfam" id="TIGR02385">
    <property type="entry name" value="RelE_StbE"/>
    <property type="match status" value="1"/>
</dbReference>
<dbReference type="Pfam" id="PF05016">
    <property type="entry name" value="ParE_toxin"/>
    <property type="match status" value="1"/>
</dbReference>
<accession>A0ABS6RTM8</accession>
<gene>
    <name evidence="1" type="ORF">HWQ67_00115</name>
</gene>
<sequence length="93" mass="10976">MKKIILSDRAKAELRSLDPPIIKRILNKFKTMVDEIDNMKIKSLNGNLKGYYRVRLNDDYRAIFFVEGEEVIVMSIGHREGIVIVYKEKDIYR</sequence>
<dbReference type="RefSeq" id="WP_218250600.1">
    <property type="nucleotide sequence ID" value="NZ_JABXWD010000001.1"/>
</dbReference>
<evidence type="ECO:0000313" key="1">
    <source>
        <dbReference type="EMBL" id="MBV6339980.1"/>
    </source>
</evidence>
<reference evidence="1 2" key="1">
    <citation type="journal article" date="2020" name="J Geophys Res Biogeosci">
        <title>Magnetotaxis as an Adaptation to Enable Bacterial Shuttling of Microbial Sulfur and Sulfur Cycling Across Aquatic Oxic#Anoxic Interfaces.</title>
        <authorList>
            <person name="Li J."/>
            <person name="Liu P."/>
            <person name="Wang J."/>
            <person name="Roberts A.P."/>
            <person name="Pan Y."/>
        </authorList>
    </citation>
    <scope>NUCLEOTIDE SEQUENCE [LARGE SCALE GENOMIC DNA]</scope>
    <source>
        <strain evidence="1 2">MYR-1_YQ</strain>
    </source>
</reference>
<keyword evidence="2" id="KW-1185">Reference proteome</keyword>
<comment type="caution">
    <text evidence="1">The sequence shown here is derived from an EMBL/GenBank/DDBJ whole genome shotgun (WGS) entry which is preliminary data.</text>
</comment>
<organism evidence="1 2">
    <name type="scientific">Candidatus Magnetobacterium casense</name>
    <dbReference type="NCBI Taxonomy" id="1455061"/>
    <lineage>
        <taxon>Bacteria</taxon>
        <taxon>Pseudomonadati</taxon>
        <taxon>Nitrospirota</taxon>
        <taxon>Thermodesulfovibrionia</taxon>
        <taxon>Thermodesulfovibrionales</taxon>
        <taxon>Candidatus Magnetobacteriaceae</taxon>
        <taxon>Candidatus Magnetobacterium</taxon>
    </lineage>
</organism>
<dbReference type="EMBL" id="JABXWD010000001">
    <property type="protein sequence ID" value="MBV6339980.1"/>
    <property type="molecule type" value="Genomic_DNA"/>
</dbReference>
<name>A0ABS6RTM8_9BACT</name>
<evidence type="ECO:0000313" key="2">
    <source>
        <dbReference type="Proteomes" id="UP001196980"/>
    </source>
</evidence>
<protein>
    <submittedName>
        <fullName evidence="1">Type II toxin-antitoxin system mRNA interferase toxin, RelE/StbE family</fullName>
    </submittedName>
</protein>
<dbReference type="InterPro" id="IPR007712">
    <property type="entry name" value="RelE/ParE_toxin"/>
</dbReference>
<dbReference type="Proteomes" id="UP001196980">
    <property type="component" value="Unassembled WGS sequence"/>
</dbReference>